<keyword evidence="2" id="KW-0548">Nucleotidyltransferase</keyword>
<keyword evidence="3" id="KW-1185">Reference proteome</keyword>
<name>A0A0J7KGS3_LASNI</name>
<sequence>MSLELSGLLLLFQDRFTPPQKGPRRDPLNGSRCYHGPEAWLEGLRQKGWTLATILIILLASWRCKTSASLLGQGDNQVILLRIPPNEFLQKKQQTMNDYVKQYLNVLKDLCEAAHIKIKLEETWYSRNLFEYSRKYHYKGAQISSCSKRIIRLASEANQVIPSMNSDIAGIFSTGATAAAEDSTPMYAYFCTITEAALHLWFENEWLAQEPWEYTCCLLLVTKILGEYPISIYSQFCTRAVQDLLSTNLHLVRTTLNDPILQKQMRRVVTLATGAHRHFLALIKDPQSLPLDIPIQPENYVKKKIKKGLMPIIVNKDIQQLFTLDTDIAHDTLVEDLSRIKPCNPKLLNKLYALSNIGLQVKWTKGQYTGRYLQNKRPSPECEELKTTPCITTYTQLLRERAWQVTMEGITMTPQQEQTRLIPWEHLTSYQSKRAILCTEQKSHAHKQTVRERYTPYFESMTQLRAKRATLKVVEIGSIISSIKQLMELHGRVLATAYVVTPDDNYNIVLRAMQVWVDVNELNETVPSTTTETELKVMLETTFRD</sequence>
<protein>
    <submittedName>
        <fullName evidence="2">RNA-dependent RNA polymerase</fullName>
    </submittedName>
</protein>
<dbReference type="Pfam" id="PF00946">
    <property type="entry name" value="Mononeg_RNA_pol"/>
    <property type="match status" value="1"/>
</dbReference>
<dbReference type="PaxDb" id="67767-A0A0J7KGS3"/>
<evidence type="ECO:0000259" key="1">
    <source>
        <dbReference type="PROSITE" id="PS50526"/>
    </source>
</evidence>
<organism evidence="2 3">
    <name type="scientific">Lasius niger</name>
    <name type="common">Black garden ant</name>
    <dbReference type="NCBI Taxonomy" id="67767"/>
    <lineage>
        <taxon>Eukaryota</taxon>
        <taxon>Metazoa</taxon>
        <taxon>Ecdysozoa</taxon>
        <taxon>Arthropoda</taxon>
        <taxon>Hexapoda</taxon>
        <taxon>Insecta</taxon>
        <taxon>Pterygota</taxon>
        <taxon>Neoptera</taxon>
        <taxon>Endopterygota</taxon>
        <taxon>Hymenoptera</taxon>
        <taxon>Apocrita</taxon>
        <taxon>Aculeata</taxon>
        <taxon>Formicoidea</taxon>
        <taxon>Formicidae</taxon>
        <taxon>Formicinae</taxon>
        <taxon>Lasius</taxon>
        <taxon>Lasius</taxon>
    </lineage>
</organism>
<keyword evidence="2" id="KW-0696">RNA-directed RNA polymerase</keyword>
<keyword evidence="2" id="KW-0808">Transferase</keyword>
<evidence type="ECO:0000313" key="3">
    <source>
        <dbReference type="Proteomes" id="UP000036403"/>
    </source>
</evidence>
<reference evidence="2 3" key="1">
    <citation type="submission" date="2015-04" db="EMBL/GenBank/DDBJ databases">
        <title>Lasius niger genome sequencing.</title>
        <authorList>
            <person name="Konorov E.A."/>
            <person name="Nikitin M.A."/>
            <person name="Kirill M.V."/>
            <person name="Chang P."/>
        </authorList>
    </citation>
    <scope>NUCLEOTIDE SEQUENCE [LARGE SCALE GENOMIC DNA]</scope>
    <source>
        <tissue evidence="2">Whole</tissue>
    </source>
</reference>
<gene>
    <name evidence="2" type="ORF">RF55_10740</name>
</gene>
<dbReference type="Proteomes" id="UP000036403">
    <property type="component" value="Unassembled WGS sequence"/>
</dbReference>
<dbReference type="GO" id="GO:0004482">
    <property type="term" value="F:mRNA 5'-cap (guanine-N7-)-methyltransferase activity"/>
    <property type="evidence" value="ECO:0007669"/>
    <property type="project" value="InterPro"/>
</dbReference>
<dbReference type="OrthoDB" id="7402257at2759"/>
<dbReference type="GO" id="GO:0005524">
    <property type="term" value="F:ATP binding"/>
    <property type="evidence" value="ECO:0007669"/>
    <property type="project" value="InterPro"/>
</dbReference>
<feature type="domain" description="RdRp catalytic" evidence="1">
    <location>
        <begin position="1"/>
        <end position="140"/>
    </location>
</feature>
<evidence type="ECO:0000313" key="2">
    <source>
        <dbReference type="EMBL" id="KMQ89613.1"/>
    </source>
</evidence>
<dbReference type="PROSITE" id="PS50526">
    <property type="entry name" value="RDRP_SSRNA_NEG_NONSEG"/>
    <property type="match status" value="1"/>
</dbReference>
<dbReference type="GO" id="GO:0003968">
    <property type="term" value="F:RNA-directed RNA polymerase activity"/>
    <property type="evidence" value="ECO:0007669"/>
    <property type="project" value="UniProtKB-KW"/>
</dbReference>
<comment type="caution">
    <text evidence="2">The sequence shown here is derived from an EMBL/GenBank/DDBJ whole genome shotgun (WGS) entry which is preliminary data.</text>
</comment>
<dbReference type="InterPro" id="IPR014023">
    <property type="entry name" value="Mononeg_RNA_pol_cat"/>
</dbReference>
<dbReference type="EMBL" id="LBMM01007576">
    <property type="protein sequence ID" value="KMQ89613.1"/>
    <property type="molecule type" value="Genomic_DNA"/>
</dbReference>
<accession>A0A0J7KGS3</accession>
<dbReference type="AlphaFoldDB" id="A0A0J7KGS3"/>
<proteinExistence type="predicted"/>